<comment type="caution">
    <text evidence="1">The sequence shown here is derived from an EMBL/GenBank/DDBJ whole genome shotgun (WGS) entry which is preliminary data.</text>
</comment>
<dbReference type="AlphaFoldDB" id="A0A438GUN1"/>
<gene>
    <name evidence="1" type="primary">POLX_1364</name>
    <name evidence="1" type="ORF">CK203_051838</name>
</gene>
<sequence length="259" mass="29463">MTFLKRHKSAIILSLGDKALREVSRETSAAAIWLKFEKLYMTKWLANRLYLKQRLYSFKMVEGKSIEDQWMNDMLIASGNISEIETIKSLLQAKFEKGLRFMGNPGKIHWEALKWILRYLKGTETTCLIYKVGSRGADPVIGYVDSDFAGSIDTRKSLTEAIKEAIWLITEELGLKQKCVKVSCDNQSTIHLTKNQMFHKRTKHIDVRGTVVVVKISTEDNLTNMITKAITTTLKAGNPACAVVPRMGIEYLQIRSRSL</sequence>
<dbReference type="Proteomes" id="UP000288805">
    <property type="component" value="Unassembled WGS sequence"/>
</dbReference>
<dbReference type="CDD" id="cd09272">
    <property type="entry name" value="RNase_HI_RT_Ty1"/>
    <property type="match status" value="1"/>
</dbReference>
<evidence type="ECO:0000313" key="1">
    <source>
        <dbReference type="EMBL" id="RVW75912.1"/>
    </source>
</evidence>
<evidence type="ECO:0000313" key="2">
    <source>
        <dbReference type="Proteomes" id="UP000288805"/>
    </source>
</evidence>
<organism evidence="1 2">
    <name type="scientific">Vitis vinifera</name>
    <name type="common">Grape</name>
    <dbReference type="NCBI Taxonomy" id="29760"/>
    <lineage>
        <taxon>Eukaryota</taxon>
        <taxon>Viridiplantae</taxon>
        <taxon>Streptophyta</taxon>
        <taxon>Embryophyta</taxon>
        <taxon>Tracheophyta</taxon>
        <taxon>Spermatophyta</taxon>
        <taxon>Magnoliopsida</taxon>
        <taxon>eudicotyledons</taxon>
        <taxon>Gunneridae</taxon>
        <taxon>Pentapetalae</taxon>
        <taxon>rosids</taxon>
        <taxon>Vitales</taxon>
        <taxon>Vitaceae</taxon>
        <taxon>Viteae</taxon>
        <taxon>Vitis</taxon>
    </lineage>
</organism>
<dbReference type="Pfam" id="PF14223">
    <property type="entry name" value="Retrotran_gag_2"/>
    <property type="match status" value="1"/>
</dbReference>
<name>A0A438GUN1_VITVI</name>
<accession>A0A438GUN1</accession>
<reference evidence="1 2" key="1">
    <citation type="journal article" date="2018" name="PLoS Genet.">
        <title>Population sequencing reveals clonal diversity and ancestral inbreeding in the grapevine cultivar Chardonnay.</title>
        <authorList>
            <person name="Roach M.J."/>
            <person name="Johnson D.L."/>
            <person name="Bohlmann J."/>
            <person name="van Vuuren H.J."/>
            <person name="Jones S.J."/>
            <person name="Pretorius I.S."/>
            <person name="Schmidt S.A."/>
            <person name="Borneman A.R."/>
        </authorList>
    </citation>
    <scope>NUCLEOTIDE SEQUENCE [LARGE SCALE GENOMIC DNA]</scope>
    <source>
        <strain evidence="2">cv. Chardonnay</strain>
        <tissue evidence="1">Leaf</tissue>
    </source>
</reference>
<dbReference type="PANTHER" id="PTHR11439:SF467">
    <property type="entry name" value="INTEGRASE CATALYTIC DOMAIN-CONTAINING PROTEIN"/>
    <property type="match status" value="1"/>
</dbReference>
<dbReference type="EMBL" id="QGNW01000338">
    <property type="protein sequence ID" value="RVW75912.1"/>
    <property type="molecule type" value="Genomic_DNA"/>
</dbReference>
<protein>
    <submittedName>
        <fullName evidence="1">Retrovirus-related Pol polyprotein from transposon TNT 1-94</fullName>
    </submittedName>
</protein>
<proteinExistence type="predicted"/>
<dbReference type="PANTHER" id="PTHR11439">
    <property type="entry name" value="GAG-POL-RELATED RETROTRANSPOSON"/>
    <property type="match status" value="1"/>
</dbReference>